<keyword evidence="6" id="KW-0333">Golgi apparatus</keyword>
<sequence length="834" mass="94638">MWAEDESYAEITELPPEVLKAIEQVLPSDDPLDEREFDVVSHINSLFPTEQSLAGLNDVISSVEEQITHIDHEIRGFVRDQTGKGGLDGVSALSRAQASIEALVAKVMDMKGRAEQSEAAVRDMTRDIRQLDTAKKNLTAAITTLNHLNMLVSGVDTLENMVKARQYGDVANLLQGVANVVEHFDSYYCIPQIAQLAQRVKDIKKELGDKISLEFRETFNTTTGSMNAKQMSEACFVLDVLEPHIKHDLLQWFVTIQLKEYTVLFDENEDLAWLDKIDKRYAWLKKHLIQFEERYGAIFPAHWDVSQRIAMQFCHQTRQDLSRVMGRRKHEIDVKMLLSAIQKTCSFENLLFLRFGGHILEDDADSKNPFLTPDKGNETNPFLTREKSAVPPEERKVIPNKFNRIITQCFDPFLYIYIESQEKNLVELIDKFVSELRTNGFPTPQAPDSSGVVLSNCADLFVFYKKCLVQCTQLSCGEPLLNLGDVFRKRLRDYANRILQANLPKIATAASTALTSVSSITRDLRDLNTSGFIQNFQSLLKEGESVRFSRQELYRISCILTTAEYCVETTHQLEEKLKEKLGDLSSKLSMDAEKNLFLTVIDTCVSLLVHDLDSACEPALTSMNKTNWQNVDIVGDQSAYVSSITSQWRVTVPTLRDFLATSRKYFVLFCQQFAKLFMTKYISALQKNKGISKAGAQQLLLDTQSLKTALLDLPSIALTVKRKPPDKYSKLIVREMGRTEMVLKTVMSPLENVPAFVDHIFRLIPDCDVNEFVKILDMKGYKRTEQTPLIELFKSKVPAGSAGILQDQIEMESAETSVESSRIKKLEKLIKKRL</sequence>
<feature type="domain" description="Vps53 C-terminal" evidence="10">
    <location>
        <begin position="698"/>
        <end position="780"/>
    </location>
</feature>
<evidence type="ECO:0000259" key="10">
    <source>
        <dbReference type="Pfam" id="PF16854"/>
    </source>
</evidence>
<organism evidence="11 12">
    <name type="scientific">Allacma fusca</name>
    <dbReference type="NCBI Taxonomy" id="39272"/>
    <lineage>
        <taxon>Eukaryota</taxon>
        <taxon>Metazoa</taxon>
        <taxon>Ecdysozoa</taxon>
        <taxon>Arthropoda</taxon>
        <taxon>Hexapoda</taxon>
        <taxon>Collembola</taxon>
        <taxon>Symphypleona</taxon>
        <taxon>Sminthuridae</taxon>
        <taxon>Allacma</taxon>
    </lineage>
</organism>
<evidence type="ECO:0000313" key="12">
    <source>
        <dbReference type="Proteomes" id="UP000708208"/>
    </source>
</evidence>
<comment type="caution">
    <text evidence="11">The sequence shown here is derived from an EMBL/GenBank/DDBJ whole genome shotgun (WGS) entry which is preliminary data.</text>
</comment>
<gene>
    <name evidence="11" type="ORF">AFUS01_LOCUS44404</name>
</gene>
<dbReference type="GO" id="GO:0042147">
    <property type="term" value="P:retrograde transport, endosome to Golgi"/>
    <property type="evidence" value="ECO:0007669"/>
    <property type="project" value="InterPro"/>
</dbReference>
<dbReference type="GO" id="GO:0005829">
    <property type="term" value="C:cytosol"/>
    <property type="evidence" value="ECO:0007669"/>
    <property type="project" value="GOC"/>
</dbReference>
<evidence type="ECO:0000256" key="1">
    <source>
        <dbReference type="ARBA" id="ARBA00004150"/>
    </source>
</evidence>
<evidence type="ECO:0000259" key="9">
    <source>
        <dbReference type="Pfam" id="PF04100"/>
    </source>
</evidence>
<keyword evidence="8" id="KW-0175">Coiled coil</keyword>
<evidence type="ECO:0000256" key="6">
    <source>
        <dbReference type="ARBA" id="ARBA00023034"/>
    </source>
</evidence>
<keyword evidence="7" id="KW-0472">Membrane</keyword>
<dbReference type="GO" id="GO:0010008">
    <property type="term" value="C:endosome membrane"/>
    <property type="evidence" value="ECO:0007669"/>
    <property type="project" value="UniProtKB-SubCell"/>
</dbReference>
<name>A0A8J2LN25_9HEXA</name>
<evidence type="ECO:0000256" key="4">
    <source>
        <dbReference type="ARBA" id="ARBA00014103"/>
    </source>
</evidence>
<dbReference type="Pfam" id="PF04100">
    <property type="entry name" value="Vps53_N"/>
    <property type="match status" value="1"/>
</dbReference>
<evidence type="ECO:0000313" key="11">
    <source>
        <dbReference type="EMBL" id="CAG7834968.1"/>
    </source>
</evidence>
<reference evidence="11" key="1">
    <citation type="submission" date="2021-06" db="EMBL/GenBank/DDBJ databases">
        <authorList>
            <person name="Hodson N. C."/>
            <person name="Mongue J. A."/>
            <person name="Jaron S. K."/>
        </authorList>
    </citation>
    <scope>NUCLEOTIDE SEQUENCE</scope>
</reference>
<dbReference type="InterPro" id="IPR007234">
    <property type="entry name" value="Vps53_N"/>
</dbReference>
<dbReference type="InterPro" id="IPR039766">
    <property type="entry name" value="Vps53"/>
</dbReference>
<evidence type="ECO:0000256" key="7">
    <source>
        <dbReference type="ARBA" id="ARBA00023136"/>
    </source>
</evidence>
<dbReference type="OrthoDB" id="10261632at2759"/>
<comment type="subcellular location">
    <subcellularLocation>
        <location evidence="2">Endosome membrane</location>
        <topology evidence="2">Peripheral membrane protein</topology>
    </subcellularLocation>
    <subcellularLocation>
        <location evidence="1">Golgi apparatus</location>
        <location evidence="1">trans-Golgi network membrane</location>
        <topology evidence="1">Peripheral membrane protein</topology>
    </subcellularLocation>
</comment>
<dbReference type="PANTHER" id="PTHR12820">
    <property type="entry name" value="VACUOLAR SORTING PROTEIN 53"/>
    <property type="match status" value="1"/>
</dbReference>
<feature type="coiled-coil region" evidence="8">
    <location>
        <begin position="114"/>
        <end position="141"/>
    </location>
</feature>
<protein>
    <recommendedName>
        <fullName evidence="4">Vacuolar protein sorting-associated protein 53 homolog</fullName>
    </recommendedName>
</protein>
<dbReference type="Proteomes" id="UP000708208">
    <property type="component" value="Unassembled WGS sequence"/>
</dbReference>
<dbReference type="InterPro" id="IPR031745">
    <property type="entry name" value="Vps53_C"/>
</dbReference>
<comment type="similarity">
    <text evidence="3">Belongs to the VPS53 family.</text>
</comment>
<evidence type="ECO:0000256" key="2">
    <source>
        <dbReference type="ARBA" id="ARBA00004481"/>
    </source>
</evidence>
<feature type="domain" description="Vps53 N-terminal" evidence="9">
    <location>
        <begin position="36"/>
        <end position="436"/>
    </location>
</feature>
<evidence type="ECO:0000256" key="3">
    <source>
        <dbReference type="ARBA" id="ARBA00008628"/>
    </source>
</evidence>
<keyword evidence="12" id="KW-1185">Reference proteome</keyword>
<proteinExistence type="inferred from homology"/>
<evidence type="ECO:0000256" key="5">
    <source>
        <dbReference type="ARBA" id="ARBA00022753"/>
    </source>
</evidence>
<dbReference type="GO" id="GO:0000938">
    <property type="term" value="C:GARP complex"/>
    <property type="evidence" value="ECO:0007669"/>
    <property type="project" value="InterPro"/>
</dbReference>
<dbReference type="AlphaFoldDB" id="A0A8J2LN25"/>
<dbReference type="EMBL" id="CAJVCH010570458">
    <property type="protein sequence ID" value="CAG7834968.1"/>
    <property type="molecule type" value="Genomic_DNA"/>
</dbReference>
<dbReference type="PANTHER" id="PTHR12820:SF0">
    <property type="entry name" value="VACUOLAR PROTEIN SORTING-ASSOCIATED PROTEIN 53 HOMOLOG"/>
    <property type="match status" value="1"/>
</dbReference>
<evidence type="ECO:0000256" key="8">
    <source>
        <dbReference type="SAM" id="Coils"/>
    </source>
</evidence>
<keyword evidence="5" id="KW-0967">Endosome</keyword>
<accession>A0A8J2LN25</accession>
<dbReference type="Pfam" id="PF16854">
    <property type="entry name" value="VPS53_C"/>
    <property type="match status" value="1"/>
</dbReference>